<feature type="compositionally biased region" description="Polar residues" evidence="1">
    <location>
        <begin position="93"/>
        <end position="102"/>
    </location>
</feature>
<dbReference type="Proteomes" id="UP001634394">
    <property type="component" value="Unassembled WGS sequence"/>
</dbReference>
<evidence type="ECO:0000313" key="2">
    <source>
        <dbReference type="EMBL" id="KAL3878875.1"/>
    </source>
</evidence>
<accession>A0ABD3X200</accession>
<gene>
    <name evidence="2" type="ORF">ACJMK2_031203</name>
</gene>
<keyword evidence="3" id="KW-1185">Reference proteome</keyword>
<organism evidence="2 3">
    <name type="scientific">Sinanodonta woodiana</name>
    <name type="common">Chinese pond mussel</name>
    <name type="synonym">Anodonta woodiana</name>
    <dbReference type="NCBI Taxonomy" id="1069815"/>
    <lineage>
        <taxon>Eukaryota</taxon>
        <taxon>Metazoa</taxon>
        <taxon>Spiralia</taxon>
        <taxon>Lophotrochozoa</taxon>
        <taxon>Mollusca</taxon>
        <taxon>Bivalvia</taxon>
        <taxon>Autobranchia</taxon>
        <taxon>Heteroconchia</taxon>
        <taxon>Palaeoheterodonta</taxon>
        <taxon>Unionida</taxon>
        <taxon>Unionoidea</taxon>
        <taxon>Unionidae</taxon>
        <taxon>Unioninae</taxon>
        <taxon>Sinanodonta</taxon>
    </lineage>
</organism>
<reference evidence="2 3" key="1">
    <citation type="submission" date="2024-11" db="EMBL/GenBank/DDBJ databases">
        <title>Chromosome-level genome assembly of the freshwater bivalve Anodonta woodiana.</title>
        <authorList>
            <person name="Chen X."/>
        </authorList>
    </citation>
    <scope>NUCLEOTIDE SEQUENCE [LARGE SCALE GENOMIC DNA]</scope>
    <source>
        <strain evidence="2">MN2024</strain>
        <tissue evidence="2">Gills</tissue>
    </source>
</reference>
<feature type="region of interest" description="Disordered" evidence="1">
    <location>
        <begin position="85"/>
        <end position="155"/>
    </location>
</feature>
<comment type="caution">
    <text evidence="2">The sequence shown here is derived from an EMBL/GenBank/DDBJ whole genome shotgun (WGS) entry which is preliminary data.</text>
</comment>
<dbReference type="AlphaFoldDB" id="A0ABD3X200"/>
<evidence type="ECO:0000256" key="1">
    <source>
        <dbReference type="SAM" id="MobiDB-lite"/>
    </source>
</evidence>
<sequence length="169" mass="19885">MYLSEFISRCQSDEIESLCYEEINSVNAEFRRQIKRLKEGSRIKPVCFENFIYYLRNERWSDARIFRSGAIQEYMMLPCSRNMRKQNGDKQQVKSATTSKNVHQSRDLEQEKGIKTKTELSIGIQENKKNERSDTINQSKIQPQYHPNEINEDQNGFKIVVSQTNSESC</sequence>
<feature type="compositionally biased region" description="Basic and acidic residues" evidence="1">
    <location>
        <begin position="104"/>
        <end position="118"/>
    </location>
</feature>
<protein>
    <submittedName>
        <fullName evidence="2">Uncharacterized protein</fullName>
    </submittedName>
</protein>
<proteinExistence type="predicted"/>
<name>A0ABD3X200_SINWO</name>
<evidence type="ECO:0000313" key="3">
    <source>
        <dbReference type="Proteomes" id="UP001634394"/>
    </source>
</evidence>
<dbReference type="EMBL" id="JBJQND010000004">
    <property type="protein sequence ID" value="KAL3878875.1"/>
    <property type="molecule type" value="Genomic_DNA"/>
</dbReference>